<gene>
    <name evidence="1" type="ORF">AO501_00135</name>
</gene>
<proteinExistence type="predicted"/>
<dbReference type="STRING" id="1778.A9W97_14065"/>
<comment type="caution">
    <text evidence="1">The sequence shown here is derived from an EMBL/GenBank/DDBJ whole genome shotgun (WGS) entry which is preliminary data.</text>
</comment>
<dbReference type="AlphaFoldDB" id="A0A0Q2LFS4"/>
<protein>
    <submittedName>
        <fullName evidence="1">Uncharacterized protein</fullName>
    </submittedName>
</protein>
<reference evidence="1 2" key="1">
    <citation type="submission" date="2015-10" db="EMBL/GenBank/DDBJ databases">
        <title>Mycobacterium gordonae draft genome assembly.</title>
        <authorList>
            <person name="Ustinova V."/>
            <person name="Smirnova T."/>
            <person name="Blagodatskikh K."/>
            <person name="Varlamov D."/>
            <person name="Larionova E."/>
            <person name="Chernousova L."/>
        </authorList>
    </citation>
    <scope>NUCLEOTIDE SEQUENCE [LARGE SCALE GENOMIC DNA]</scope>
    <source>
        <strain evidence="1 2">CTRI 14-8773</strain>
    </source>
</reference>
<organism evidence="1 2">
    <name type="scientific">Mycobacterium gordonae</name>
    <dbReference type="NCBI Taxonomy" id="1778"/>
    <lineage>
        <taxon>Bacteria</taxon>
        <taxon>Bacillati</taxon>
        <taxon>Actinomycetota</taxon>
        <taxon>Actinomycetes</taxon>
        <taxon>Mycobacteriales</taxon>
        <taxon>Mycobacteriaceae</taxon>
        <taxon>Mycobacterium</taxon>
    </lineage>
</organism>
<name>A0A0Q2LFS4_MYCGO</name>
<evidence type="ECO:0000313" key="1">
    <source>
        <dbReference type="EMBL" id="KQH75193.1"/>
    </source>
</evidence>
<accession>A0A0Q2LFS4</accession>
<dbReference type="EMBL" id="LKTM01000383">
    <property type="protein sequence ID" value="KQH75193.1"/>
    <property type="molecule type" value="Genomic_DNA"/>
</dbReference>
<sequence>MRTVCPRHCRTRQGTSASADQVDWAGLPVNLDLAFSQNQRDKVYAQHLKFERTGRFRRRAQEMCICDLAEHPDLNQDTRKSASGW</sequence>
<dbReference type="Proteomes" id="UP000051677">
    <property type="component" value="Unassembled WGS sequence"/>
</dbReference>
<evidence type="ECO:0000313" key="2">
    <source>
        <dbReference type="Proteomes" id="UP000051677"/>
    </source>
</evidence>
<dbReference type="RefSeq" id="WP_055581752.1">
    <property type="nucleotide sequence ID" value="NZ_LKTM01000383.1"/>
</dbReference>